<accession>A0A4Y1WR48</accession>
<evidence type="ECO:0000313" key="11">
    <source>
        <dbReference type="EMBL" id="BBL03287.1"/>
    </source>
</evidence>
<evidence type="ECO:0000256" key="8">
    <source>
        <dbReference type="PIRSR" id="PIRSR005091-3"/>
    </source>
</evidence>
<evidence type="ECO:0000256" key="4">
    <source>
        <dbReference type="ARBA" id="ARBA00022989"/>
    </source>
</evidence>
<dbReference type="KEGG" id="acou:A5CBH24_06000"/>
<evidence type="ECO:0000256" key="2">
    <source>
        <dbReference type="ARBA" id="ARBA00022475"/>
    </source>
</evidence>
<dbReference type="GO" id="GO:0005886">
    <property type="term" value="C:plasma membrane"/>
    <property type="evidence" value="ECO:0007669"/>
    <property type="project" value="UniProtKB-SubCell"/>
</dbReference>
<keyword evidence="3 9" id="KW-0812">Transmembrane</keyword>
<evidence type="ECO:0000313" key="12">
    <source>
        <dbReference type="Proteomes" id="UP000318946"/>
    </source>
</evidence>
<keyword evidence="7" id="KW-0479">Metal-binding</keyword>
<dbReference type="AlphaFoldDB" id="A0A4Y1WR48"/>
<dbReference type="GeneID" id="78341317"/>
<dbReference type="GO" id="GO:0046872">
    <property type="term" value="F:metal ion binding"/>
    <property type="evidence" value="ECO:0007669"/>
    <property type="project" value="UniProtKB-KW"/>
</dbReference>
<feature type="transmembrane region" description="Helical" evidence="9">
    <location>
        <begin position="53"/>
        <end position="76"/>
    </location>
</feature>
<dbReference type="Gene3D" id="3.30.1120.80">
    <property type="match status" value="1"/>
</dbReference>
<feature type="domain" description="Sulfatase N-terminal" evidence="10">
    <location>
        <begin position="273"/>
        <end position="553"/>
    </location>
</feature>
<protein>
    <submittedName>
        <fullName evidence="11">Sulfatase</fullName>
    </submittedName>
</protein>
<dbReference type="OrthoDB" id="9777768at2"/>
<gene>
    <name evidence="11" type="ORF">A5CBH24_06000</name>
</gene>
<dbReference type="InterPro" id="IPR012160">
    <property type="entry name" value="LtaS-like"/>
</dbReference>
<dbReference type="InterPro" id="IPR000917">
    <property type="entry name" value="Sulfatase_N"/>
</dbReference>
<dbReference type="Gene3D" id="3.40.720.10">
    <property type="entry name" value="Alkaline Phosphatase, subunit A"/>
    <property type="match status" value="1"/>
</dbReference>
<feature type="binding site" evidence="8">
    <location>
        <position position="500"/>
    </location>
    <ligand>
        <name>Mn(2+)</name>
        <dbReference type="ChEBI" id="CHEBI:29035"/>
    </ligand>
</feature>
<feature type="binding site" evidence="8">
    <location>
        <position position="281"/>
    </location>
    <ligand>
        <name>Mn(2+)</name>
        <dbReference type="ChEBI" id="CHEBI:29035"/>
    </ligand>
</feature>
<name>A0A4Y1WR48_9BACT</name>
<organism evidence="11 12">
    <name type="scientific">Alistipes communis</name>
    <dbReference type="NCBI Taxonomy" id="2585118"/>
    <lineage>
        <taxon>Bacteria</taxon>
        <taxon>Pseudomonadati</taxon>
        <taxon>Bacteroidota</taxon>
        <taxon>Bacteroidia</taxon>
        <taxon>Bacteroidales</taxon>
        <taxon>Rikenellaceae</taxon>
        <taxon>Alistipes</taxon>
    </lineage>
</organism>
<keyword evidence="7" id="KW-0464">Manganese</keyword>
<evidence type="ECO:0000256" key="3">
    <source>
        <dbReference type="ARBA" id="ARBA00022692"/>
    </source>
</evidence>
<feature type="transmembrane region" description="Helical" evidence="9">
    <location>
        <begin position="12"/>
        <end position="33"/>
    </location>
</feature>
<dbReference type="PIRSF" id="PIRSF005091">
    <property type="entry name" value="Mmb_sulf_HI1246"/>
    <property type="match status" value="1"/>
</dbReference>
<keyword evidence="5 9" id="KW-0472">Membrane</keyword>
<comment type="subcellular location">
    <subcellularLocation>
        <location evidence="1">Cell membrane</location>
        <topology evidence="1">Multi-pass membrane protein</topology>
    </subcellularLocation>
</comment>
<dbReference type="RefSeq" id="WP_141412165.1">
    <property type="nucleotide sequence ID" value="NZ_AP019735.1"/>
</dbReference>
<dbReference type="PANTHER" id="PTHR47371:SF3">
    <property type="entry name" value="PHOSPHOGLYCEROL TRANSFERASE I"/>
    <property type="match status" value="1"/>
</dbReference>
<feature type="binding site" evidence="8">
    <location>
        <position position="501"/>
    </location>
    <ligand>
        <name>Mn(2+)</name>
        <dbReference type="ChEBI" id="CHEBI:29035"/>
    </ligand>
</feature>
<feature type="active site" evidence="6">
    <location>
        <position position="328"/>
    </location>
</feature>
<evidence type="ECO:0000256" key="1">
    <source>
        <dbReference type="ARBA" id="ARBA00004651"/>
    </source>
</evidence>
<evidence type="ECO:0000256" key="7">
    <source>
        <dbReference type="PIRSR" id="PIRSR005091-2"/>
    </source>
</evidence>
<feature type="transmembrane region" description="Helical" evidence="9">
    <location>
        <begin position="143"/>
        <end position="162"/>
    </location>
</feature>
<evidence type="ECO:0000256" key="9">
    <source>
        <dbReference type="SAM" id="Phobius"/>
    </source>
</evidence>
<dbReference type="InterPro" id="IPR050448">
    <property type="entry name" value="OpgB/LTA_synthase_biosynth"/>
</dbReference>
<keyword evidence="4 9" id="KW-1133">Transmembrane helix</keyword>
<dbReference type="Proteomes" id="UP000318946">
    <property type="component" value="Chromosome"/>
</dbReference>
<feature type="transmembrane region" description="Helical" evidence="9">
    <location>
        <begin position="88"/>
        <end position="111"/>
    </location>
</feature>
<dbReference type="PANTHER" id="PTHR47371">
    <property type="entry name" value="LIPOTEICHOIC ACID SYNTHASE"/>
    <property type="match status" value="1"/>
</dbReference>
<keyword evidence="12" id="KW-1185">Reference proteome</keyword>
<proteinExistence type="predicted"/>
<feature type="transmembrane region" description="Helical" evidence="9">
    <location>
        <begin position="174"/>
        <end position="195"/>
    </location>
</feature>
<evidence type="ECO:0000256" key="5">
    <source>
        <dbReference type="ARBA" id="ARBA00023136"/>
    </source>
</evidence>
<evidence type="ECO:0000256" key="6">
    <source>
        <dbReference type="PIRSR" id="PIRSR005091-1"/>
    </source>
</evidence>
<sequence length="646" mass="72475">MKRLLKSHIALLAWRLALLYAVLAICRAIFWRYNYAGISPLADAELPALARGALLFDTVSVLYANALLIVLSLIPLHLRERRWWQRMLYFYYVVVNALLVVAVNLGDAVYFRYTQKRFTAEEIFFADNDNSLQLVGKFMAENIPLLLAGIGLIALLALAGGRKARPEPLCRRPLCYYGGGTVLLVVAALLSVAGMRGGVTRMTRPVTLSNATLYASDNARANLILSNPFCILRTVGSGGKINYERYFAPEELDGIYTPVHCPDSVGTAPLEGRNVVVFVMESMSAEHSAHLHPELYADRQVKGYTPFLDSLMQAGYCFERMYANGTRSIQALPAVLGSIPSFKTPFVLMPQALAPTRQLPRILRDKGYATAFFCGSAAGSMGFGAYARSAGIERLYSREDYEARHGRDDFDGYWGIWDEPFLQYAGEEMSALPEPFFAALFTLSSHHPFVVPDAYRDLLPEGLTRNHKCVAYTDNAFRRFFARYAGEEWFRRTVFVFVADHVSSEKFADATRVFPGDHHIIGLLYTPDGALRGRCDEAVSQIDLMPTLLGLMGNREPYFAFGRDLFGEQTPEGGFALAYDSGFEAVGGDRLLFFDERRTTGSYRTDDLRREHDLGNDPEAAALERRVKAFVQQYYRHLEQKDFTVE</sequence>
<evidence type="ECO:0000259" key="10">
    <source>
        <dbReference type="Pfam" id="PF00884"/>
    </source>
</evidence>
<reference evidence="12" key="1">
    <citation type="submission" date="2019-06" db="EMBL/GenBank/DDBJ databases">
        <title>Alistipes onderdonkii subsp. vulgaris subsp. nov., Alistipes dispar sp. nov. and Alistipes communis sp. nov., isolated from human faeces, and creation of Alistipes onderdonkii subsp. onderdonkii subsp. nov.</title>
        <authorList>
            <person name="Sakamoto M."/>
            <person name="Ikeyama N."/>
            <person name="Ogata Y."/>
            <person name="Suda W."/>
            <person name="Iino T."/>
            <person name="Hattori M."/>
            <person name="Ohkuma M."/>
        </authorList>
    </citation>
    <scope>NUCLEOTIDE SEQUENCE [LARGE SCALE GENOMIC DNA]</scope>
    <source>
        <strain evidence="12">5CBH24</strain>
    </source>
</reference>
<dbReference type="Pfam" id="PF00884">
    <property type="entry name" value="Sulfatase"/>
    <property type="match status" value="1"/>
</dbReference>
<dbReference type="InterPro" id="IPR017850">
    <property type="entry name" value="Alkaline_phosphatase_core_sf"/>
</dbReference>
<dbReference type="CDD" id="cd16015">
    <property type="entry name" value="LTA_synthase"/>
    <property type="match status" value="1"/>
</dbReference>
<dbReference type="SUPFAM" id="SSF53649">
    <property type="entry name" value="Alkaline phosphatase-like"/>
    <property type="match status" value="1"/>
</dbReference>
<dbReference type="EMBL" id="AP019735">
    <property type="protein sequence ID" value="BBL03287.1"/>
    <property type="molecule type" value="Genomic_DNA"/>
</dbReference>
<keyword evidence="2" id="KW-1003">Cell membrane</keyword>
<feature type="binding site" evidence="7">
    <location>
        <position position="446"/>
    </location>
    <ligand>
        <name>substrate</name>
    </ligand>
</feature>